<gene>
    <name evidence="4" type="ORF">H6G03_22465</name>
</gene>
<keyword evidence="5" id="KW-1185">Reference proteome</keyword>
<dbReference type="Pfam" id="PF26002">
    <property type="entry name" value="Beta-barrel_AprE"/>
    <property type="match status" value="1"/>
</dbReference>
<evidence type="ECO:0000256" key="1">
    <source>
        <dbReference type="SAM" id="Coils"/>
    </source>
</evidence>
<dbReference type="InterPro" id="IPR058624">
    <property type="entry name" value="MdtA-like_HH"/>
</dbReference>
<dbReference type="Proteomes" id="UP000641646">
    <property type="component" value="Unassembled WGS sequence"/>
</dbReference>
<dbReference type="EMBL" id="JACJPW010000064">
    <property type="protein sequence ID" value="MBD2183794.1"/>
    <property type="molecule type" value="Genomic_DNA"/>
</dbReference>
<reference evidence="4" key="2">
    <citation type="submission" date="2020-08" db="EMBL/GenBank/DDBJ databases">
        <authorList>
            <person name="Chen M."/>
            <person name="Teng W."/>
            <person name="Zhao L."/>
            <person name="Hu C."/>
            <person name="Zhou Y."/>
            <person name="Han B."/>
            <person name="Song L."/>
            <person name="Shu W."/>
        </authorList>
    </citation>
    <scope>NUCLEOTIDE SEQUENCE</scope>
    <source>
        <strain evidence="4">FACHB-1375</strain>
    </source>
</reference>
<proteinExistence type="predicted"/>
<dbReference type="PANTHER" id="PTHR30386:SF28">
    <property type="entry name" value="EXPORTED PROTEIN"/>
    <property type="match status" value="1"/>
</dbReference>
<feature type="coiled-coil region" evidence="1">
    <location>
        <begin position="309"/>
        <end position="350"/>
    </location>
</feature>
<protein>
    <submittedName>
        <fullName evidence="4">HlyD family efflux transporter periplasmic adaptor subunit</fullName>
    </submittedName>
</protein>
<dbReference type="InterPro" id="IPR050739">
    <property type="entry name" value="MFP"/>
</dbReference>
<evidence type="ECO:0000313" key="5">
    <source>
        <dbReference type="Proteomes" id="UP000641646"/>
    </source>
</evidence>
<dbReference type="Gene3D" id="2.40.50.100">
    <property type="match status" value="1"/>
</dbReference>
<keyword evidence="1" id="KW-0175">Coiled coil</keyword>
<name>A0A926VJV9_9CYAN</name>
<evidence type="ECO:0000259" key="3">
    <source>
        <dbReference type="Pfam" id="PF26002"/>
    </source>
</evidence>
<dbReference type="PANTHER" id="PTHR30386">
    <property type="entry name" value="MEMBRANE FUSION SUBUNIT OF EMRAB-TOLC MULTIDRUG EFFLUX PUMP"/>
    <property type="match status" value="1"/>
</dbReference>
<dbReference type="Pfam" id="PF25876">
    <property type="entry name" value="HH_MFP_RND"/>
    <property type="match status" value="1"/>
</dbReference>
<reference evidence="4" key="1">
    <citation type="journal article" date="2015" name="ISME J.">
        <title>Draft Genome Sequence of Streptomyces incarnatus NRRL8089, which Produces the Nucleoside Antibiotic Sinefungin.</title>
        <authorList>
            <person name="Oshima K."/>
            <person name="Hattori M."/>
            <person name="Shimizu H."/>
            <person name="Fukuda K."/>
            <person name="Nemoto M."/>
            <person name="Inagaki K."/>
            <person name="Tamura T."/>
        </authorList>
    </citation>
    <scope>NUCLEOTIDE SEQUENCE</scope>
    <source>
        <strain evidence="4">FACHB-1375</strain>
    </source>
</reference>
<dbReference type="InterPro" id="IPR058982">
    <property type="entry name" value="Beta-barrel_AprE"/>
</dbReference>
<dbReference type="RefSeq" id="WP_190468875.1">
    <property type="nucleotide sequence ID" value="NZ_JACJPW010000064.1"/>
</dbReference>
<dbReference type="Gene3D" id="1.10.287.470">
    <property type="entry name" value="Helix hairpin bin"/>
    <property type="match status" value="2"/>
</dbReference>
<dbReference type="AlphaFoldDB" id="A0A926VJV9"/>
<comment type="caution">
    <text evidence="4">The sequence shown here is derived from an EMBL/GenBank/DDBJ whole genome shotgun (WGS) entry which is preliminary data.</text>
</comment>
<sequence>MFSDRNPEFLRPVTSDEFLPPIGRWTTLGGLFLVGTVGAAFALAAVTEYNVTVKAPATVRPSGEVRIVQAATEGTVKSISVTENMAVKEGDAIATIDDSQVQTKKSQLIGSIQQNQLQLAQIAAQLNSLQNQLVAESNGTERTIASAQADLERNEREYRDRQITTASEVQQAEANLKIAQAELQKAQEELQREQANLLSADANLKGAEANLKSAISRRDRYKPLAESGAISKDRLEENELAVQQQEQTVAGQKAAIEAQKKAIEGQAQTVERQKQSVEVAAAKLQAVKTALNPTKAPIAIAQQRIAQEKAKGEATLATLKKEREALIQRRIEIENQINRDRKEIQQIETELTKSIVRSPADGTILQLYLRNAGQTVRSGEAIAQISPSNAPIVIKARVAAEDIAKITLGQKSLLRVSAYAYTDYGVLQGKVSAIAPDAITSQNNNSPYYEVTIQPEKAYLLKGDIQYPVQPGMEITADIISREETVLTFIMRKARLLTDL</sequence>
<accession>A0A926VJV9</accession>
<feature type="coiled-coil region" evidence="1">
    <location>
        <begin position="112"/>
        <end position="210"/>
    </location>
</feature>
<feature type="domain" description="AprE-like beta-barrel" evidence="3">
    <location>
        <begin position="393"/>
        <end position="480"/>
    </location>
</feature>
<dbReference type="GO" id="GO:0016020">
    <property type="term" value="C:membrane"/>
    <property type="evidence" value="ECO:0007669"/>
    <property type="project" value="UniProtKB-SubCell"/>
</dbReference>
<feature type="domain" description="Multidrug resistance protein MdtA-like alpha-helical hairpin" evidence="2">
    <location>
        <begin position="197"/>
        <end position="258"/>
    </location>
</feature>
<dbReference type="Gene3D" id="2.40.30.170">
    <property type="match status" value="1"/>
</dbReference>
<evidence type="ECO:0000259" key="2">
    <source>
        <dbReference type="Pfam" id="PF25876"/>
    </source>
</evidence>
<organism evidence="4 5">
    <name type="scientific">Aerosakkonema funiforme FACHB-1375</name>
    <dbReference type="NCBI Taxonomy" id="2949571"/>
    <lineage>
        <taxon>Bacteria</taxon>
        <taxon>Bacillati</taxon>
        <taxon>Cyanobacteriota</taxon>
        <taxon>Cyanophyceae</taxon>
        <taxon>Oscillatoriophycideae</taxon>
        <taxon>Aerosakkonematales</taxon>
        <taxon>Aerosakkonemataceae</taxon>
        <taxon>Aerosakkonema</taxon>
    </lineage>
</organism>
<evidence type="ECO:0000313" key="4">
    <source>
        <dbReference type="EMBL" id="MBD2183794.1"/>
    </source>
</evidence>